<keyword evidence="1" id="KW-1133">Transmembrane helix</keyword>
<name>A0ABU5N088_9BACT</name>
<comment type="caution">
    <text evidence="2">The sequence shown here is derived from an EMBL/GenBank/DDBJ whole genome shotgun (WGS) entry which is preliminary data.</text>
</comment>
<evidence type="ECO:0000256" key="1">
    <source>
        <dbReference type="SAM" id="Phobius"/>
    </source>
</evidence>
<gene>
    <name evidence="2" type="ORF">P9H32_14695</name>
</gene>
<feature type="transmembrane region" description="Helical" evidence="1">
    <location>
        <begin position="78"/>
        <end position="97"/>
    </location>
</feature>
<keyword evidence="3" id="KW-1185">Reference proteome</keyword>
<reference evidence="2 3" key="1">
    <citation type="journal article" date="2024" name="Appl. Environ. Microbiol.">
        <title>Pontiella agarivorans sp. nov., a novel marine anaerobic bacterium capable of degrading macroalgal polysaccharides and fixing nitrogen.</title>
        <authorList>
            <person name="Liu N."/>
            <person name="Kivenson V."/>
            <person name="Peng X."/>
            <person name="Cui Z."/>
            <person name="Lankiewicz T.S."/>
            <person name="Gosselin K.M."/>
            <person name="English C.J."/>
            <person name="Blair E.M."/>
            <person name="O'Malley M.A."/>
            <person name="Valentine D.L."/>
        </authorList>
    </citation>
    <scope>NUCLEOTIDE SEQUENCE [LARGE SCALE GENOMIC DNA]</scope>
    <source>
        <strain evidence="2 3">NLcol2</strain>
    </source>
</reference>
<dbReference type="Proteomes" id="UP001290861">
    <property type="component" value="Unassembled WGS sequence"/>
</dbReference>
<organism evidence="2 3">
    <name type="scientific">Pontiella agarivorans</name>
    <dbReference type="NCBI Taxonomy" id="3038953"/>
    <lineage>
        <taxon>Bacteria</taxon>
        <taxon>Pseudomonadati</taxon>
        <taxon>Kiritimatiellota</taxon>
        <taxon>Kiritimatiellia</taxon>
        <taxon>Kiritimatiellales</taxon>
        <taxon>Pontiellaceae</taxon>
        <taxon>Pontiella</taxon>
    </lineage>
</organism>
<keyword evidence="1" id="KW-0472">Membrane</keyword>
<evidence type="ECO:0000313" key="2">
    <source>
        <dbReference type="EMBL" id="MDZ8119875.1"/>
    </source>
</evidence>
<proteinExistence type="predicted"/>
<protein>
    <submittedName>
        <fullName evidence="2">Uncharacterized protein</fullName>
    </submittedName>
</protein>
<sequence>MAMFAGAKREDNMSGMILRLRKEGKRDFEMGRYRPEMLKRMECSLNLFDIQNEVNQAHFLREIWDRAWEVPASRMEMYAVLGMYILLLLGCATSPIIPQLYSYIF</sequence>
<evidence type="ECO:0000313" key="3">
    <source>
        <dbReference type="Proteomes" id="UP001290861"/>
    </source>
</evidence>
<accession>A0ABU5N088</accession>
<keyword evidence="1" id="KW-0812">Transmembrane</keyword>
<dbReference type="EMBL" id="JARVCO010000012">
    <property type="protein sequence ID" value="MDZ8119875.1"/>
    <property type="molecule type" value="Genomic_DNA"/>
</dbReference>
<dbReference type="RefSeq" id="WP_322609657.1">
    <property type="nucleotide sequence ID" value="NZ_JARVCO010000012.1"/>
</dbReference>